<proteinExistence type="predicted"/>
<keyword evidence="1" id="KW-1133">Transmembrane helix</keyword>
<protein>
    <submittedName>
        <fullName evidence="2">ABC transporter permease</fullName>
    </submittedName>
</protein>
<name>A0A261ETQ1_9BIFI</name>
<dbReference type="Proteomes" id="UP000216004">
    <property type="component" value="Unassembled WGS sequence"/>
</dbReference>
<keyword evidence="1" id="KW-0812">Transmembrane</keyword>
<evidence type="ECO:0000256" key="1">
    <source>
        <dbReference type="SAM" id="Phobius"/>
    </source>
</evidence>
<gene>
    <name evidence="2" type="ORF">BOCO_0769</name>
</gene>
<dbReference type="OrthoDB" id="1700631at2"/>
<dbReference type="RefSeq" id="WP_094722754.1">
    <property type="nucleotide sequence ID" value="NZ_MWWS01000004.1"/>
</dbReference>
<feature type="transmembrane region" description="Helical" evidence="1">
    <location>
        <begin position="174"/>
        <end position="197"/>
    </location>
</feature>
<feature type="transmembrane region" description="Helical" evidence="1">
    <location>
        <begin position="106"/>
        <end position="131"/>
    </location>
</feature>
<dbReference type="AlphaFoldDB" id="A0A261ETQ1"/>
<keyword evidence="1" id="KW-0472">Membrane</keyword>
<keyword evidence="3" id="KW-1185">Reference proteome</keyword>
<reference evidence="2 3" key="1">
    <citation type="journal article" date="2017" name="BMC Genomics">
        <title>Comparative genomic and phylogenomic analyses of the Bifidobacteriaceae family.</title>
        <authorList>
            <person name="Lugli G.A."/>
            <person name="Milani C."/>
            <person name="Turroni F."/>
            <person name="Duranti S."/>
            <person name="Mancabelli L."/>
            <person name="Mangifesta M."/>
            <person name="Ferrario C."/>
            <person name="Modesto M."/>
            <person name="Mattarelli P."/>
            <person name="Jiri K."/>
            <person name="van Sinderen D."/>
            <person name="Ventura M."/>
        </authorList>
    </citation>
    <scope>NUCLEOTIDE SEQUENCE [LARGE SCALE GENOMIC DNA]</scope>
    <source>
        <strain evidence="2 3">DSM 22924</strain>
    </source>
</reference>
<accession>A0A261ETQ1</accession>
<dbReference type="EMBL" id="MWWS01000004">
    <property type="protein sequence ID" value="OZG50252.1"/>
    <property type="molecule type" value="Genomic_DNA"/>
</dbReference>
<feature type="transmembrane region" description="Helical" evidence="1">
    <location>
        <begin position="21"/>
        <end position="45"/>
    </location>
</feature>
<feature type="transmembrane region" description="Helical" evidence="1">
    <location>
        <begin position="65"/>
        <end position="86"/>
    </location>
</feature>
<feature type="transmembrane region" description="Helical" evidence="1">
    <location>
        <begin position="209"/>
        <end position="230"/>
    </location>
</feature>
<feature type="transmembrane region" description="Helical" evidence="1">
    <location>
        <begin position="256"/>
        <end position="276"/>
    </location>
</feature>
<sequence length="283" mass="31013">MNWPLLRRKLISNVLSLRMAVIVVVAVLLIGLQYWTTVHAGYVIADSAPTFLRGVMLYSIDGTGTALYLFILPFLAALLGGSVLAVERHSGRLQNVLVREGRSATLNTLTVASFLLGGFGGVLPLLLNLLLSALKTPNLSFIDGEAAVKSLSTDHFMLIDPESWLYPLYKQNQVLFIIVSVLLVFSVSAALSVIAMSASLFTRYRYVELFVPFLLSLLVWVVPALTNWVIPEQWSHNLYLHFALGTGDSGPRNQNIVGFVMTLLGAGLIAVTARLIDRSRDVL</sequence>
<evidence type="ECO:0000313" key="3">
    <source>
        <dbReference type="Proteomes" id="UP000216004"/>
    </source>
</evidence>
<evidence type="ECO:0000313" key="2">
    <source>
        <dbReference type="EMBL" id="OZG50252.1"/>
    </source>
</evidence>
<comment type="caution">
    <text evidence="2">The sequence shown here is derived from an EMBL/GenBank/DDBJ whole genome shotgun (WGS) entry which is preliminary data.</text>
</comment>
<organism evidence="2 3">
    <name type="scientific">Bombiscardovia coagulans</name>
    <dbReference type="NCBI Taxonomy" id="686666"/>
    <lineage>
        <taxon>Bacteria</taxon>
        <taxon>Bacillati</taxon>
        <taxon>Actinomycetota</taxon>
        <taxon>Actinomycetes</taxon>
        <taxon>Bifidobacteriales</taxon>
        <taxon>Bifidobacteriaceae</taxon>
        <taxon>Bombiscardovia</taxon>
    </lineage>
</organism>